<organism evidence="1 2">
    <name type="scientific">Veillonella dispar ATCC 17748</name>
    <dbReference type="NCBI Taxonomy" id="546273"/>
    <lineage>
        <taxon>Bacteria</taxon>
        <taxon>Bacillati</taxon>
        <taxon>Bacillota</taxon>
        <taxon>Negativicutes</taxon>
        <taxon>Veillonellales</taxon>
        <taxon>Veillonellaceae</taxon>
        <taxon>Veillonella</taxon>
    </lineage>
</organism>
<dbReference type="RefSeq" id="WP_005386129.1">
    <property type="nucleotide sequence ID" value="NZ_GG667604.1"/>
</dbReference>
<sequence length="91" mass="10159">MRGTPLEPSKSIGAFPDVPDLETSGEEAYVFFHLEPKHTNYINRIIEGYEYLGVMTSVDTSGRCMLRCTPSTKPLAIEVLTSLSDYVTIEK</sequence>
<comment type="caution">
    <text evidence="1">The sequence shown here is derived from an EMBL/GenBank/DDBJ whole genome shotgun (WGS) entry which is preliminary data.</text>
</comment>
<evidence type="ECO:0008006" key="3">
    <source>
        <dbReference type="Google" id="ProtNLM"/>
    </source>
</evidence>
<evidence type="ECO:0000313" key="2">
    <source>
        <dbReference type="Proteomes" id="UP000003529"/>
    </source>
</evidence>
<name>C4FPM8_9FIRM</name>
<gene>
    <name evidence="1" type="ORF">VEIDISOL_00854</name>
</gene>
<accession>C4FPM8</accession>
<dbReference type="Proteomes" id="UP000003529">
    <property type="component" value="Unassembled WGS sequence"/>
</dbReference>
<evidence type="ECO:0000313" key="1">
    <source>
        <dbReference type="EMBL" id="EEP65766.1"/>
    </source>
</evidence>
<protein>
    <recommendedName>
        <fullName evidence="3">DUF4911 domain-containing protein</fullName>
    </recommendedName>
</protein>
<dbReference type="AlphaFoldDB" id="C4FPM8"/>
<dbReference type="Pfam" id="PF16256">
    <property type="entry name" value="DUF4911"/>
    <property type="match status" value="1"/>
</dbReference>
<dbReference type="EMBL" id="ACIK02000008">
    <property type="protein sequence ID" value="EEP65766.1"/>
    <property type="molecule type" value="Genomic_DNA"/>
</dbReference>
<dbReference type="HOGENOM" id="CLU_170438_0_0_9"/>
<proteinExistence type="predicted"/>
<dbReference type="OrthoDB" id="2084209at2"/>
<keyword evidence="2" id="KW-1185">Reference proteome</keyword>
<dbReference type="InterPro" id="IPR032587">
    <property type="entry name" value="DUF4911"/>
</dbReference>
<reference evidence="1" key="1">
    <citation type="submission" date="2009-04" db="EMBL/GenBank/DDBJ databases">
        <authorList>
            <person name="Weinstock G."/>
            <person name="Sodergren E."/>
            <person name="Clifton S."/>
            <person name="Fulton L."/>
            <person name="Fulton B."/>
            <person name="Courtney L."/>
            <person name="Fronick C."/>
            <person name="Harrison M."/>
            <person name="Strong C."/>
            <person name="Farmer C."/>
            <person name="Delahaunty K."/>
            <person name="Markovic C."/>
            <person name="Hall O."/>
            <person name="Minx P."/>
            <person name="Tomlinson C."/>
            <person name="Mitreva M."/>
            <person name="Nelson J."/>
            <person name="Hou S."/>
            <person name="Wollam A."/>
            <person name="Pepin K.H."/>
            <person name="Johnson M."/>
            <person name="Bhonagiri V."/>
            <person name="Nash W.E."/>
            <person name="Warren W."/>
            <person name="Chinwalla A."/>
            <person name="Mardis E.R."/>
            <person name="Wilson R.K."/>
        </authorList>
    </citation>
    <scope>NUCLEOTIDE SEQUENCE [LARGE SCALE GENOMIC DNA]</scope>
    <source>
        <strain evidence="1">ATCC 17748</strain>
    </source>
</reference>